<dbReference type="Proteomes" id="UP000886653">
    <property type="component" value="Unassembled WGS sequence"/>
</dbReference>
<dbReference type="EMBL" id="MU167469">
    <property type="protein sequence ID" value="KAG0140173.1"/>
    <property type="molecule type" value="Genomic_DNA"/>
</dbReference>
<protein>
    <submittedName>
        <fullName evidence="1">Uncharacterized protein</fullName>
    </submittedName>
</protein>
<dbReference type="AlphaFoldDB" id="A0A9P6N6Q7"/>
<sequence length="68" mass="7102">MARSAENRPDPHSTIRLGRSLSPFRHQLIAFASGLIALLVCTGPTAHSFVVPGLGSASTAVPPRSIPL</sequence>
<organism evidence="1 2">
    <name type="scientific">Cronartium quercuum f. sp. fusiforme G11</name>
    <dbReference type="NCBI Taxonomy" id="708437"/>
    <lineage>
        <taxon>Eukaryota</taxon>
        <taxon>Fungi</taxon>
        <taxon>Dikarya</taxon>
        <taxon>Basidiomycota</taxon>
        <taxon>Pucciniomycotina</taxon>
        <taxon>Pucciniomycetes</taxon>
        <taxon>Pucciniales</taxon>
        <taxon>Coleosporiaceae</taxon>
        <taxon>Cronartium</taxon>
    </lineage>
</organism>
<evidence type="ECO:0000313" key="1">
    <source>
        <dbReference type="EMBL" id="KAG0140173.1"/>
    </source>
</evidence>
<reference evidence="1" key="1">
    <citation type="submission" date="2013-11" db="EMBL/GenBank/DDBJ databases">
        <title>Genome sequence of the fusiform rust pathogen reveals effectors for host alternation and coevolution with pine.</title>
        <authorList>
            <consortium name="DOE Joint Genome Institute"/>
            <person name="Smith K."/>
            <person name="Pendleton A."/>
            <person name="Kubisiak T."/>
            <person name="Anderson C."/>
            <person name="Salamov A."/>
            <person name="Aerts A."/>
            <person name="Riley R."/>
            <person name="Clum A."/>
            <person name="Lindquist E."/>
            <person name="Ence D."/>
            <person name="Campbell M."/>
            <person name="Kronenberg Z."/>
            <person name="Feau N."/>
            <person name="Dhillon B."/>
            <person name="Hamelin R."/>
            <person name="Burleigh J."/>
            <person name="Smith J."/>
            <person name="Yandell M."/>
            <person name="Nelson C."/>
            <person name="Grigoriev I."/>
            <person name="Davis J."/>
        </authorList>
    </citation>
    <scope>NUCLEOTIDE SEQUENCE</scope>
    <source>
        <strain evidence="1">G11</strain>
    </source>
</reference>
<accession>A0A9P6N6Q7</accession>
<keyword evidence="2" id="KW-1185">Reference proteome</keyword>
<proteinExistence type="predicted"/>
<evidence type="ECO:0000313" key="2">
    <source>
        <dbReference type="Proteomes" id="UP000886653"/>
    </source>
</evidence>
<gene>
    <name evidence="1" type="ORF">CROQUDRAFT_100508</name>
</gene>
<comment type="caution">
    <text evidence="1">The sequence shown here is derived from an EMBL/GenBank/DDBJ whole genome shotgun (WGS) entry which is preliminary data.</text>
</comment>
<name>A0A9P6N6Q7_9BASI</name>